<dbReference type="EMBL" id="JBFMKM010000010">
    <property type="protein sequence ID" value="KAL1303587.1"/>
    <property type="molecule type" value="Genomic_DNA"/>
</dbReference>
<evidence type="ECO:0000256" key="1">
    <source>
        <dbReference type="SAM" id="MobiDB-lite"/>
    </source>
</evidence>
<feature type="compositionally biased region" description="Low complexity" evidence="1">
    <location>
        <begin position="1034"/>
        <end position="1043"/>
    </location>
</feature>
<evidence type="ECO:0000313" key="3">
    <source>
        <dbReference type="Proteomes" id="UP001562354"/>
    </source>
</evidence>
<feature type="compositionally biased region" description="Polar residues" evidence="1">
    <location>
        <begin position="725"/>
        <end position="751"/>
    </location>
</feature>
<feature type="region of interest" description="Disordered" evidence="1">
    <location>
        <begin position="994"/>
        <end position="1088"/>
    </location>
</feature>
<feature type="compositionally biased region" description="Polar residues" evidence="1">
    <location>
        <begin position="512"/>
        <end position="531"/>
    </location>
</feature>
<keyword evidence="3" id="KW-1185">Reference proteome</keyword>
<protein>
    <submittedName>
        <fullName evidence="2">Uncharacterized protein</fullName>
    </submittedName>
</protein>
<gene>
    <name evidence="2" type="ORF">AAFC00_006952</name>
</gene>
<feature type="region of interest" description="Disordered" evidence="1">
    <location>
        <begin position="323"/>
        <end position="354"/>
    </location>
</feature>
<dbReference type="GeneID" id="95980651"/>
<evidence type="ECO:0000313" key="2">
    <source>
        <dbReference type="EMBL" id="KAL1303587.1"/>
    </source>
</evidence>
<feature type="compositionally biased region" description="Basic and acidic residues" evidence="1">
    <location>
        <begin position="325"/>
        <end position="343"/>
    </location>
</feature>
<feature type="compositionally biased region" description="Polar residues" evidence="1">
    <location>
        <begin position="941"/>
        <end position="953"/>
    </location>
</feature>
<feature type="compositionally biased region" description="Low complexity" evidence="1">
    <location>
        <begin position="651"/>
        <end position="666"/>
    </location>
</feature>
<dbReference type="Proteomes" id="UP001562354">
    <property type="component" value="Unassembled WGS sequence"/>
</dbReference>
<feature type="compositionally biased region" description="Basic and acidic residues" evidence="1">
    <location>
        <begin position="1061"/>
        <end position="1088"/>
    </location>
</feature>
<proteinExistence type="predicted"/>
<feature type="region of interest" description="Disordered" evidence="1">
    <location>
        <begin position="70"/>
        <end position="89"/>
    </location>
</feature>
<feature type="region of interest" description="Disordered" evidence="1">
    <location>
        <begin position="595"/>
        <end position="751"/>
    </location>
</feature>
<name>A0ABR3PBQ2_9PEZI</name>
<comment type="caution">
    <text evidence="2">The sequence shown here is derived from an EMBL/GenBank/DDBJ whole genome shotgun (WGS) entry which is preliminary data.</text>
</comment>
<feature type="region of interest" description="Disordered" evidence="1">
    <location>
        <begin position="511"/>
        <end position="556"/>
    </location>
</feature>
<organism evidence="2 3">
    <name type="scientific">Neodothiora populina</name>
    <dbReference type="NCBI Taxonomy" id="2781224"/>
    <lineage>
        <taxon>Eukaryota</taxon>
        <taxon>Fungi</taxon>
        <taxon>Dikarya</taxon>
        <taxon>Ascomycota</taxon>
        <taxon>Pezizomycotina</taxon>
        <taxon>Dothideomycetes</taxon>
        <taxon>Dothideomycetidae</taxon>
        <taxon>Dothideales</taxon>
        <taxon>Dothioraceae</taxon>
        <taxon>Neodothiora</taxon>
    </lineage>
</organism>
<reference evidence="2 3" key="1">
    <citation type="submission" date="2024-07" db="EMBL/GenBank/DDBJ databases">
        <title>Draft sequence of the Neodothiora populina.</title>
        <authorList>
            <person name="Drown D.D."/>
            <person name="Schuette U.S."/>
            <person name="Buechlein A.B."/>
            <person name="Rusch D.R."/>
            <person name="Winton L.W."/>
            <person name="Adams G.A."/>
        </authorList>
    </citation>
    <scope>NUCLEOTIDE SEQUENCE [LARGE SCALE GENOMIC DNA]</scope>
    <source>
        <strain evidence="2 3">CPC 39397</strain>
    </source>
</reference>
<sequence length="1088" mass="116742">MLASSTHRTSDVTQDVSFAHHEASALHLVEDSPPPEKMLVGDAARYLADVEPDHVLRNAHSFAARSTRSFAASDSLHPPAGPRRSSGPVLAEIDPNNQLLRSGLNRYGPSPTPSLEKTKAEQILKDHGSPPGLRVTAGGRIVPSDQSPLCSPRFGYSAIQRNGGLIRFAPNYPPPPGAAALQETSKNLPNGFVAQDPGGRLLQVVDGQFLPVNEINGLPQLYIAAPNLSSFLPGKVEGSAGQGQGDQRHSGTSAPPRMRQPTLTTSIQLQALDKQYAKLEQESRELDKLEVLQRSNMSSKAYQQLVQTRRELVTRLNDIRISSKALRDQQKNSPEHSSLRGDEQPSPQQQSGAPFVGLPMFKHDDQLPVSHWTYDGLVPEAQAMMQCAGNAVIPMPIQMEMGFFVPHNGALPGQLPTYAAKASNGGTLPPLFNMMGVPPTDMGIPFVGAVPGGPSATQNQVPFMATVPRTQAAAEVGHSLHETARDFVTSEKGSPRRSHALEIRYPDIKSEAAQSNKSSLNPMSPSYQPASIGTRPYVPQAKPSHAHSNSPSPALAEAVRAHNAWVGETRAAATVGHSKRTYGYESSNASFTTADFFPTNPRDHSANKQAYPATRKRSSNSSKQREDACLSTPDGTLGTPEKERHNPNWNPTIPDTTFDTTITSTIEQQGTSDKPVEDDSAISANEPIDRRSQHNMSPKSRRPDLLLRASDGSTEENPTAGGKSVPQTTVRPRQERNTSTSSTRLPVSNAGSAYMDGFRAGESRMPIGPQSSSVWLDGYCAGLRASMNAQIDDARPSSNEMPTKDKASGKQFAVDVMPQGSDQQTATRRPPLELNVASLDTLKEAIFCPQNENVLLSLDSSGGVTDDTAWAALGGCAKQHEASSSKESVLIQIRNGEAAFPERTASMVQRQLSPVNVSINDGKRPASQTASEPKDGGRSFSVRSQPDSSSKSSYFKAVYPGQRVLSSQLEWKPGTSIAQVAALGDMPLLTRKSGNAGANVGDARLSPTKNVSAAPSSPSSPPGTPRFVEGSMGASSTSSPSKKSPTKAKFAHIAGKAGIKVRIEEQSEQERVSTRDKGRWRDVWRKGH</sequence>
<feature type="region of interest" description="Disordered" evidence="1">
    <location>
        <begin position="915"/>
        <end position="954"/>
    </location>
</feature>
<dbReference type="RefSeq" id="XP_069199862.1">
    <property type="nucleotide sequence ID" value="XM_069346984.1"/>
</dbReference>
<feature type="region of interest" description="Disordered" evidence="1">
    <location>
        <begin position="234"/>
        <end position="261"/>
    </location>
</feature>
<accession>A0ABR3PBQ2</accession>
<feature type="compositionally biased region" description="Low complexity" evidence="1">
    <location>
        <begin position="541"/>
        <end position="556"/>
    </location>
</feature>